<feature type="transmembrane region" description="Helical" evidence="1">
    <location>
        <begin position="6"/>
        <end position="30"/>
    </location>
</feature>
<evidence type="ECO:0000256" key="1">
    <source>
        <dbReference type="SAM" id="Phobius"/>
    </source>
</evidence>
<evidence type="ECO:0008006" key="3">
    <source>
        <dbReference type="Google" id="ProtNLM"/>
    </source>
</evidence>
<dbReference type="EMBL" id="CP163443">
    <property type="protein sequence ID" value="XDQ55832.1"/>
    <property type="molecule type" value="Genomic_DNA"/>
</dbReference>
<keyword evidence="1" id="KW-0812">Transmembrane</keyword>
<sequence length="106" mass="11340">MHSYLVAFAVLAVVGLAGIGIAGITTGWVPPWGRRRVLRPKLWGYGSVVGAVGMSLYMFLGPFRGPDADMTPYAMAGMAVFFVGLVLQMAGQRPGRPARPMTADER</sequence>
<reference evidence="2" key="1">
    <citation type="submission" date="2024-07" db="EMBL/GenBank/DDBJ databases">
        <authorList>
            <person name="Yu S.T."/>
        </authorList>
    </citation>
    <scope>NUCLEOTIDE SEQUENCE</scope>
    <source>
        <strain evidence="2">R41</strain>
    </source>
</reference>
<feature type="transmembrane region" description="Helical" evidence="1">
    <location>
        <begin position="42"/>
        <end position="60"/>
    </location>
</feature>
<feature type="transmembrane region" description="Helical" evidence="1">
    <location>
        <begin position="72"/>
        <end position="91"/>
    </location>
</feature>
<accession>A0AB39RKS5</accession>
<keyword evidence="1" id="KW-0472">Membrane</keyword>
<keyword evidence="1" id="KW-1133">Transmembrane helix</keyword>
<proteinExistence type="predicted"/>
<dbReference type="AlphaFoldDB" id="A0AB39RKS5"/>
<dbReference type="RefSeq" id="WP_369248963.1">
    <property type="nucleotide sequence ID" value="NZ_CP163443.1"/>
</dbReference>
<organism evidence="2">
    <name type="scientific">Streptomyces sp. R41</name>
    <dbReference type="NCBI Taxonomy" id="3238632"/>
    <lineage>
        <taxon>Bacteria</taxon>
        <taxon>Bacillati</taxon>
        <taxon>Actinomycetota</taxon>
        <taxon>Actinomycetes</taxon>
        <taxon>Kitasatosporales</taxon>
        <taxon>Streptomycetaceae</taxon>
        <taxon>Streptomyces</taxon>
    </lineage>
</organism>
<protein>
    <recommendedName>
        <fullName evidence="3">Integral membrane protein</fullName>
    </recommendedName>
</protein>
<gene>
    <name evidence="2" type="ORF">AB5J53_31290</name>
</gene>
<name>A0AB39RKS5_9ACTN</name>
<evidence type="ECO:0000313" key="2">
    <source>
        <dbReference type="EMBL" id="XDQ55832.1"/>
    </source>
</evidence>